<dbReference type="EMBL" id="AMCI01000008">
    <property type="protein sequence ID" value="EJX10980.1"/>
    <property type="molecule type" value="Genomic_DNA"/>
</dbReference>
<keyword evidence="5" id="KW-0677">Repeat</keyword>
<dbReference type="InterPro" id="IPR017900">
    <property type="entry name" value="4Fe4S_Fe_S_CS"/>
</dbReference>
<proteinExistence type="inferred from homology"/>
<dbReference type="InterPro" id="IPR010226">
    <property type="entry name" value="NADH_quinone_OxRdtase_chainI"/>
</dbReference>
<feature type="domain" description="4Fe-4S ferredoxin-type" evidence="13">
    <location>
        <begin position="120"/>
        <end position="149"/>
    </location>
</feature>
<keyword evidence="6" id="KW-1278">Translocase</keyword>
<evidence type="ECO:0000256" key="6">
    <source>
        <dbReference type="ARBA" id="ARBA00022967"/>
    </source>
</evidence>
<evidence type="ECO:0000256" key="1">
    <source>
        <dbReference type="ARBA" id="ARBA00022475"/>
    </source>
</evidence>
<dbReference type="AlphaFoldDB" id="J9H927"/>
<keyword evidence="11" id="KW-0472">Membrane</keyword>
<keyword evidence="2" id="KW-0004">4Fe-4S</keyword>
<dbReference type="Pfam" id="PF12838">
    <property type="entry name" value="Fer4_7"/>
    <property type="match status" value="1"/>
</dbReference>
<dbReference type="GO" id="GO:0048038">
    <property type="term" value="F:quinone binding"/>
    <property type="evidence" value="ECO:0007669"/>
    <property type="project" value="UniProtKB-KW"/>
</dbReference>
<keyword evidence="10" id="KW-0830">Ubiquinone</keyword>
<sequence length="173" mass="19313">MNEKKLKPPIQPETTTAGNAPKRSYLGGLFHGIRTLLTGMKVTGREFFTPKVTEQYPENRATLQLSPRFRGRLVMPTDADGHHRCVACGLCQMACPNGTLHVSSETVTDEATGKKRKVLVKYTYDLGSCMFCQLCVNACPHDAIRFDTEFENAVFDRQRLVLTLNEPSKTSES</sequence>
<dbReference type="GO" id="GO:0016651">
    <property type="term" value="F:oxidoreductase activity, acting on NAD(P)H"/>
    <property type="evidence" value="ECO:0007669"/>
    <property type="project" value="InterPro"/>
</dbReference>
<evidence type="ECO:0000259" key="13">
    <source>
        <dbReference type="PROSITE" id="PS51379"/>
    </source>
</evidence>
<dbReference type="PANTHER" id="PTHR10849:SF24">
    <property type="entry name" value="NADH-QUINONE OXIDOREDUCTASE SUBUNIT I 2"/>
    <property type="match status" value="1"/>
</dbReference>
<gene>
    <name evidence="14" type="ORF">EVA_00329</name>
</gene>
<evidence type="ECO:0000256" key="5">
    <source>
        <dbReference type="ARBA" id="ARBA00022737"/>
    </source>
</evidence>
<feature type="region of interest" description="Disordered" evidence="12">
    <location>
        <begin position="1"/>
        <end position="21"/>
    </location>
</feature>
<dbReference type="PROSITE" id="PS51379">
    <property type="entry name" value="4FE4S_FER_2"/>
    <property type="match status" value="2"/>
</dbReference>
<dbReference type="SUPFAM" id="SSF54862">
    <property type="entry name" value="4Fe-4S ferredoxins"/>
    <property type="match status" value="1"/>
</dbReference>
<keyword evidence="3" id="KW-0874">Quinone</keyword>
<evidence type="ECO:0000256" key="4">
    <source>
        <dbReference type="ARBA" id="ARBA00022723"/>
    </source>
</evidence>
<dbReference type="Gene3D" id="3.30.70.3270">
    <property type="match status" value="1"/>
</dbReference>
<keyword evidence="9" id="KW-0520">NAD</keyword>
<evidence type="ECO:0000256" key="11">
    <source>
        <dbReference type="ARBA" id="ARBA00023136"/>
    </source>
</evidence>
<evidence type="ECO:0000256" key="12">
    <source>
        <dbReference type="SAM" id="MobiDB-lite"/>
    </source>
</evidence>
<feature type="domain" description="4Fe-4S ferredoxin-type" evidence="13">
    <location>
        <begin position="75"/>
        <end position="105"/>
    </location>
</feature>
<evidence type="ECO:0000256" key="3">
    <source>
        <dbReference type="ARBA" id="ARBA00022719"/>
    </source>
</evidence>
<evidence type="ECO:0000313" key="14">
    <source>
        <dbReference type="EMBL" id="EJX10980.1"/>
    </source>
</evidence>
<keyword evidence="1" id="KW-1003">Cell membrane</keyword>
<keyword evidence="7" id="KW-0408">Iron</keyword>
<evidence type="ECO:0000256" key="8">
    <source>
        <dbReference type="ARBA" id="ARBA00023014"/>
    </source>
</evidence>
<dbReference type="HAMAP" id="MF_01351">
    <property type="entry name" value="NDH1_NuoI"/>
    <property type="match status" value="1"/>
</dbReference>
<evidence type="ECO:0000256" key="9">
    <source>
        <dbReference type="ARBA" id="ARBA00023027"/>
    </source>
</evidence>
<evidence type="ECO:0000256" key="2">
    <source>
        <dbReference type="ARBA" id="ARBA00022485"/>
    </source>
</evidence>
<evidence type="ECO:0000256" key="10">
    <source>
        <dbReference type="ARBA" id="ARBA00023075"/>
    </source>
</evidence>
<dbReference type="GO" id="GO:0051539">
    <property type="term" value="F:4 iron, 4 sulfur cluster binding"/>
    <property type="evidence" value="ECO:0007669"/>
    <property type="project" value="UniProtKB-KW"/>
</dbReference>
<dbReference type="InterPro" id="IPR017896">
    <property type="entry name" value="4Fe4S_Fe-S-bd"/>
</dbReference>
<reference evidence="14" key="1">
    <citation type="journal article" date="2012" name="PLoS ONE">
        <title>Gene sets for utilization of primary and secondary nutrition supplies in the distal gut of endangered iberian lynx.</title>
        <authorList>
            <person name="Alcaide M."/>
            <person name="Messina E."/>
            <person name="Richter M."/>
            <person name="Bargiela R."/>
            <person name="Peplies J."/>
            <person name="Huws S.A."/>
            <person name="Newbold C.J."/>
            <person name="Golyshin P.N."/>
            <person name="Simon M.A."/>
            <person name="Lopez G."/>
            <person name="Yakimov M.M."/>
            <person name="Ferrer M."/>
        </authorList>
    </citation>
    <scope>NUCLEOTIDE SEQUENCE</scope>
</reference>
<dbReference type="GO" id="GO:0016020">
    <property type="term" value="C:membrane"/>
    <property type="evidence" value="ECO:0007669"/>
    <property type="project" value="InterPro"/>
</dbReference>
<dbReference type="PROSITE" id="PS00198">
    <property type="entry name" value="4FE4S_FER_1"/>
    <property type="match status" value="1"/>
</dbReference>
<evidence type="ECO:0000256" key="7">
    <source>
        <dbReference type="ARBA" id="ARBA00023004"/>
    </source>
</evidence>
<keyword evidence="4" id="KW-0479">Metal-binding</keyword>
<name>J9H927_9ZZZZ</name>
<protein>
    <submittedName>
        <fullName evidence="14">4Fe-4S binding domain protein</fullName>
    </submittedName>
</protein>
<comment type="caution">
    <text evidence="14">The sequence shown here is derived from an EMBL/GenBank/DDBJ whole genome shotgun (WGS) entry which is preliminary data.</text>
</comment>
<organism evidence="14">
    <name type="scientific">gut metagenome</name>
    <dbReference type="NCBI Taxonomy" id="749906"/>
    <lineage>
        <taxon>unclassified sequences</taxon>
        <taxon>metagenomes</taxon>
        <taxon>organismal metagenomes</taxon>
    </lineage>
</organism>
<dbReference type="PANTHER" id="PTHR10849">
    <property type="entry name" value="NADH DEHYDROGENASE UBIQUINONE IRON-SULFUR PROTEIN 8, MITOCHONDRIAL"/>
    <property type="match status" value="1"/>
</dbReference>
<accession>J9H927</accession>
<dbReference type="GO" id="GO:0046872">
    <property type="term" value="F:metal ion binding"/>
    <property type="evidence" value="ECO:0007669"/>
    <property type="project" value="UniProtKB-KW"/>
</dbReference>
<keyword evidence="8" id="KW-0411">Iron-sulfur</keyword>